<dbReference type="CDD" id="cd01173">
    <property type="entry name" value="pyridoxal_pyridoxamine_kinase"/>
    <property type="match status" value="1"/>
</dbReference>
<dbReference type="NCBIfam" id="TIGR00687">
    <property type="entry name" value="pyridox_kin"/>
    <property type="match status" value="1"/>
</dbReference>
<dbReference type="InterPro" id="IPR004625">
    <property type="entry name" value="PyrdxlKinase"/>
</dbReference>
<dbReference type="PANTHER" id="PTHR10534">
    <property type="entry name" value="PYRIDOXAL KINASE"/>
    <property type="match status" value="1"/>
</dbReference>
<evidence type="ECO:0000256" key="5">
    <source>
        <dbReference type="ARBA" id="ARBA00022777"/>
    </source>
</evidence>
<evidence type="ECO:0000259" key="7">
    <source>
        <dbReference type="Pfam" id="PF08543"/>
    </source>
</evidence>
<keyword evidence="9" id="KW-1185">Reference proteome</keyword>
<evidence type="ECO:0000256" key="4">
    <source>
        <dbReference type="ARBA" id="ARBA00022741"/>
    </source>
</evidence>
<dbReference type="Proteomes" id="UP001396898">
    <property type="component" value="Unassembled WGS sequence"/>
</dbReference>
<dbReference type="InterPro" id="IPR029056">
    <property type="entry name" value="Ribokinase-like"/>
</dbReference>
<dbReference type="GO" id="GO:0016301">
    <property type="term" value="F:kinase activity"/>
    <property type="evidence" value="ECO:0007669"/>
    <property type="project" value="UniProtKB-KW"/>
</dbReference>
<organism evidence="8 9">
    <name type="scientific">Apiospora marii</name>
    <dbReference type="NCBI Taxonomy" id="335849"/>
    <lineage>
        <taxon>Eukaryota</taxon>
        <taxon>Fungi</taxon>
        <taxon>Dikarya</taxon>
        <taxon>Ascomycota</taxon>
        <taxon>Pezizomycotina</taxon>
        <taxon>Sordariomycetes</taxon>
        <taxon>Xylariomycetidae</taxon>
        <taxon>Amphisphaeriales</taxon>
        <taxon>Apiosporaceae</taxon>
        <taxon>Apiospora</taxon>
    </lineage>
</organism>
<dbReference type="PANTHER" id="PTHR10534:SF2">
    <property type="entry name" value="PYRIDOXAL KINASE"/>
    <property type="match status" value="1"/>
</dbReference>
<feature type="domain" description="Pyridoxamine kinase/Phosphomethylpyrimidine kinase" evidence="7">
    <location>
        <begin position="139"/>
        <end position="220"/>
    </location>
</feature>
<comment type="similarity">
    <text evidence="1">Belongs to the pyridoxine kinase family.</text>
</comment>
<name>A0ABR1SG21_9PEZI</name>
<accession>A0ABR1SG21</accession>
<gene>
    <name evidence="8" type="ORF">PG991_002224</name>
</gene>
<comment type="caution">
    <text evidence="8">The sequence shown here is derived from an EMBL/GenBank/DDBJ whole genome shotgun (WGS) entry which is preliminary data.</text>
</comment>
<evidence type="ECO:0000313" key="8">
    <source>
        <dbReference type="EMBL" id="KAK8032826.1"/>
    </source>
</evidence>
<sequence length="387" mass="42471">MNSEPPVPETSVLAVASHVGKQIVHSHTSRSHPRTWLLLTDYLHSNVGNKIAVFVLQSLGCDVAALNTVQFSNHTGYRQWKGTKVTAQEITDLWDGLKQSYLNRFDMMLSGYVPGAAAVEAVGNIAKELKEKSQAKPGSFFWVLDPVMGDNGKLYVADDVVPAYRGLVHLADLILPNQFEAELLSEVKITDFASLRAAVETLHSRYNLPHIVITSVSLPLTAEQASPESRPPAHTMSVVGSTRTSTGKSRLFSITFPVFEAYFSGTGDMFAALMVVRMREAVASSSLKDKASWLSDDDVDALDLPLAKAAEKVLASMHEVLSRTCEAMQAELDRELAGEPAQEEGLNEEERAKTVHLLKSRAAELRLARNWGCLRGPVIEYRAVKLE</sequence>
<evidence type="ECO:0000256" key="1">
    <source>
        <dbReference type="ARBA" id="ARBA00008805"/>
    </source>
</evidence>
<dbReference type="EMBL" id="JAQQWI010000006">
    <property type="protein sequence ID" value="KAK8032826.1"/>
    <property type="molecule type" value="Genomic_DNA"/>
</dbReference>
<dbReference type="EC" id="2.7.1.35" evidence="2"/>
<dbReference type="InterPro" id="IPR013749">
    <property type="entry name" value="PM/HMP-P_kinase-1"/>
</dbReference>
<protein>
    <recommendedName>
        <fullName evidence="2">pyridoxal kinase</fullName>
        <ecNumber evidence="2">2.7.1.35</ecNumber>
    </recommendedName>
</protein>
<keyword evidence="3" id="KW-0808">Transferase</keyword>
<keyword evidence="5 8" id="KW-0418">Kinase</keyword>
<evidence type="ECO:0000256" key="2">
    <source>
        <dbReference type="ARBA" id="ARBA00012104"/>
    </source>
</evidence>
<reference evidence="8 9" key="1">
    <citation type="submission" date="2023-01" db="EMBL/GenBank/DDBJ databases">
        <title>Analysis of 21 Apiospora genomes using comparative genomics revels a genus with tremendous synthesis potential of carbohydrate active enzymes and secondary metabolites.</title>
        <authorList>
            <person name="Sorensen T."/>
        </authorList>
    </citation>
    <scope>NUCLEOTIDE SEQUENCE [LARGE SCALE GENOMIC DNA]</scope>
    <source>
        <strain evidence="8 9">CBS 20057</strain>
    </source>
</reference>
<keyword evidence="4" id="KW-0547">Nucleotide-binding</keyword>
<evidence type="ECO:0000256" key="6">
    <source>
        <dbReference type="ARBA" id="ARBA00022840"/>
    </source>
</evidence>
<dbReference type="Gene3D" id="3.40.1190.20">
    <property type="match status" value="1"/>
</dbReference>
<evidence type="ECO:0000313" key="9">
    <source>
        <dbReference type="Proteomes" id="UP001396898"/>
    </source>
</evidence>
<proteinExistence type="inferred from homology"/>
<keyword evidence="6" id="KW-0067">ATP-binding</keyword>
<dbReference type="Pfam" id="PF08543">
    <property type="entry name" value="Phos_pyr_kin"/>
    <property type="match status" value="1"/>
</dbReference>
<evidence type="ECO:0000256" key="3">
    <source>
        <dbReference type="ARBA" id="ARBA00022679"/>
    </source>
</evidence>
<dbReference type="SUPFAM" id="SSF53613">
    <property type="entry name" value="Ribokinase-like"/>
    <property type="match status" value="1"/>
</dbReference>